<organism evidence="2 3">
    <name type="scientific">Rhodovulum euryhalinum</name>
    <dbReference type="NCBI Taxonomy" id="35805"/>
    <lineage>
        <taxon>Bacteria</taxon>
        <taxon>Pseudomonadati</taxon>
        <taxon>Pseudomonadota</taxon>
        <taxon>Alphaproteobacteria</taxon>
        <taxon>Rhodobacterales</taxon>
        <taxon>Paracoccaceae</taxon>
        <taxon>Rhodovulum</taxon>
    </lineage>
</organism>
<dbReference type="AlphaFoldDB" id="A0A4R2KDP0"/>
<gene>
    <name evidence="2" type="ORF">EV655_11042</name>
</gene>
<evidence type="ECO:0000256" key="1">
    <source>
        <dbReference type="SAM" id="Phobius"/>
    </source>
</evidence>
<dbReference type="EMBL" id="SLWW01000010">
    <property type="protein sequence ID" value="TCO70277.1"/>
    <property type="molecule type" value="Genomic_DNA"/>
</dbReference>
<evidence type="ECO:0000313" key="3">
    <source>
        <dbReference type="Proteomes" id="UP000295142"/>
    </source>
</evidence>
<dbReference type="RefSeq" id="WP_165905344.1">
    <property type="nucleotide sequence ID" value="NZ_SLWW01000010.1"/>
</dbReference>
<accession>A0A4R2KDP0</accession>
<reference evidence="2 3" key="1">
    <citation type="submission" date="2019-03" db="EMBL/GenBank/DDBJ databases">
        <title>Genomic Encyclopedia of Type Strains, Phase IV (KMG-IV): sequencing the most valuable type-strain genomes for metagenomic binning, comparative biology and taxonomic classification.</title>
        <authorList>
            <person name="Goeker M."/>
        </authorList>
    </citation>
    <scope>NUCLEOTIDE SEQUENCE [LARGE SCALE GENOMIC DNA]</scope>
    <source>
        <strain evidence="2 3">DSM 4868</strain>
    </source>
</reference>
<keyword evidence="1" id="KW-0472">Membrane</keyword>
<dbReference type="Proteomes" id="UP000295142">
    <property type="component" value="Unassembled WGS sequence"/>
</dbReference>
<sequence>MAGTISEGFAQWAAVGLPVAGLLLAAAWLVLTRIARTVIDTPGQPPIGFALDDDRVALDPRGIYTLRGTIRRGGQLMFTPDTITRVLQWGDPADVEVILKMVPQD</sequence>
<keyword evidence="1" id="KW-1133">Transmembrane helix</keyword>
<evidence type="ECO:0000313" key="2">
    <source>
        <dbReference type="EMBL" id="TCO70277.1"/>
    </source>
</evidence>
<comment type="caution">
    <text evidence="2">The sequence shown here is derived from an EMBL/GenBank/DDBJ whole genome shotgun (WGS) entry which is preliminary data.</text>
</comment>
<proteinExistence type="predicted"/>
<dbReference type="Pfam" id="PF09619">
    <property type="entry name" value="YscW"/>
    <property type="match status" value="1"/>
</dbReference>
<keyword evidence="3" id="KW-1185">Reference proteome</keyword>
<dbReference type="InterPro" id="IPR039366">
    <property type="entry name" value="Pilotin"/>
</dbReference>
<keyword evidence="1" id="KW-0812">Transmembrane</keyword>
<protein>
    <submittedName>
        <fullName evidence="2">Type III secretion system (T3SS) chaperone YscW</fullName>
    </submittedName>
</protein>
<feature type="transmembrane region" description="Helical" evidence="1">
    <location>
        <begin position="12"/>
        <end position="31"/>
    </location>
</feature>
<name>A0A4R2KDP0_9RHOB</name>